<name>K4BCK4_SOLLC</name>
<organism evidence="1">
    <name type="scientific">Solanum lycopersicum</name>
    <name type="common">Tomato</name>
    <name type="synonym">Lycopersicon esculentum</name>
    <dbReference type="NCBI Taxonomy" id="4081"/>
    <lineage>
        <taxon>Eukaryota</taxon>
        <taxon>Viridiplantae</taxon>
        <taxon>Streptophyta</taxon>
        <taxon>Embryophyta</taxon>
        <taxon>Tracheophyta</taxon>
        <taxon>Spermatophyta</taxon>
        <taxon>Magnoliopsida</taxon>
        <taxon>eudicotyledons</taxon>
        <taxon>Gunneridae</taxon>
        <taxon>Pentapetalae</taxon>
        <taxon>asterids</taxon>
        <taxon>lamiids</taxon>
        <taxon>Solanales</taxon>
        <taxon>Solanaceae</taxon>
        <taxon>Solanoideae</taxon>
        <taxon>Solaneae</taxon>
        <taxon>Solanum</taxon>
        <taxon>Solanum subgen. Lycopersicon</taxon>
    </lineage>
</organism>
<reference evidence="1" key="2">
    <citation type="submission" date="2015-06" db="UniProtKB">
        <authorList>
            <consortium name="EnsemblPlants"/>
        </authorList>
    </citation>
    <scope>IDENTIFICATION</scope>
    <source>
        <strain evidence="1">cv. Heinz 1706</strain>
    </source>
</reference>
<dbReference type="EnsemblPlants" id="Solyc02g090550.1.1">
    <property type="protein sequence ID" value="Solyc02g090550.1.1"/>
    <property type="gene ID" value="Solyc02g090550.1"/>
</dbReference>
<dbReference type="Proteomes" id="UP000004994">
    <property type="component" value="Chromosome 2"/>
</dbReference>
<accession>K4BCK4</accession>
<evidence type="ECO:0000313" key="1">
    <source>
        <dbReference type="EnsemblPlants" id="Solyc02g090550.1.1"/>
    </source>
</evidence>
<reference evidence="1" key="1">
    <citation type="journal article" date="2012" name="Nature">
        <title>The tomato genome sequence provides insights into fleshy fruit evolution.</title>
        <authorList>
            <consortium name="Tomato Genome Consortium"/>
        </authorList>
    </citation>
    <scope>NUCLEOTIDE SEQUENCE [LARGE SCALE GENOMIC DNA]</scope>
    <source>
        <strain evidence="1">cv. Heinz 1706</strain>
    </source>
</reference>
<evidence type="ECO:0000313" key="2">
    <source>
        <dbReference type="Proteomes" id="UP000004994"/>
    </source>
</evidence>
<sequence>MYVVVQLVKTGTKAGIRFRNQQGDLFKHIYLFIYL</sequence>
<keyword evidence="2" id="KW-1185">Reference proteome</keyword>
<proteinExistence type="predicted"/>
<dbReference type="Gramene" id="Solyc02g090550.1.1">
    <property type="protein sequence ID" value="Solyc02g090550.1.1"/>
    <property type="gene ID" value="Solyc02g090550.1"/>
</dbReference>
<dbReference type="PaxDb" id="4081-Solyc02g090550.1.1"/>
<dbReference type="InParanoid" id="K4BCK4"/>
<protein>
    <submittedName>
        <fullName evidence="1">Uncharacterized protein</fullName>
    </submittedName>
</protein>
<dbReference type="HOGENOM" id="CLU_3369420_0_0_1"/>
<dbReference type="AlphaFoldDB" id="K4BCK4"/>